<sequence length="114" mass="12329">MSLNAKMITVDCAEPRVLAEWWAEALGTDIAHDFGGEFVIVGSVPPVLGFQRVPEPKQGKNRVHVDFHTESRQAEVGRLVGLGATVLAEQSAPGLTWTVLQDPEGNEFCVADDT</sequence>
<dbReference type="Pfam" id="PF18029">
    <property type="entry name" value="Glyoxalase_6"/>
    <property type="match status" value="1"/>
</dbReference>
<protein>
    <submittedName>
        <fullName evidence="2">VOC family protein</fullName>
    </submittedName>
</protein>
<dbReference type="Proteomes" id="UP001237105">
    <property type="component" value="Unassembled WGS sequence"/>
</dbReference>
<organism evidence="2 3">
    <name type="scientific">Streptomyces luteolus</name>
    <dbReference type="NCBI Taxonomy" id="3043615"/>
    <lineage>
        <taxon>Bacteria</taxon>
        <taxon>Bacillati</taxon>
        <taxon>Actinomycetota</taxon>
        <taxon>Actinomycetes</taxon>
        <taxon>Kitasatosporales</taxon>
        <taxon>Streptomycetaceae</taxon>
        <taxon>Streptomyces</taxon>
    </lineage>
</organism>
<comment type="caution">
    <text evidence="2">The sequence shown here is derived from an EMBL/GenBank/DDBJ whole genome shotgun (WGS) entry which is preliminary data.</text>
</comment>
<dbReference type="Gene3D" id="3.10.180.10">
    <property type="entry name" value="2,3-Dihydroxybiphenyl 1,2-Dioxygenase, domain 1"/>
    <property type="match status" value="1"/>
</dbReference>
<gene>
    <name evidence="2" type="ORF">QIT00_36780</name>
</gene>
<evidence type="ECO:0000313" key="2">
    <source>
        <dbReference type="EMBL" id="MDI3424029.1"/>
    </source>
</evidence>
<dbReference type="SUPFAM" id="SSF54593">
    <property type="entry name" value="Glyoxalase/Bleomycin resistance protein/Dihydroxybiphenyl dioxygenase"/>
    <property type="match status" value="1"/>
</dbReference>
<dbReference type="EMBL" id="JASCIS010000071">
    <property type="protein sequence ID" value="MDI3424029.1"/>
    <property type="molecule type" value="Genomic_DNA"/>
</dbReference>
<evidence type="ECO:0000259" key="1">
    <source>
        <dbReference type="Pfam" id="PF18029"/>
    </source>
</evidence>
<keyword evidence="3" id="KW-1185">Reference proteome</keyword>
<dbReference type="CDD" id="cd06587">
    <property type="entry name" value="VOC"/>
    <property type="match status" value="1"/>
</dbReference>
<evidence type="ECO:0000313" key="3">
    <source>
        <dbReference type="Proteomes" id="UP001237105"/>
    </source>
</evidence>
<dbReference type="InterPro" id="IPR029068">
    <property type="entry name" value="Glyas_Bleomycin-R_OHBP_Dase"/>
</dbReference>
<reference evidence="2 3" key="1">
    <citation type="submission" date="2023-05" db="EMBL/GenBank/DDBJ databases">
        <title>Draft genome sequence of Streptomyces sp. B-S-A12 isolated from a cave soil in Thailand.</title>
        <authorList>
            <person name="Chamroensaksri N."/>
            <person name="Muangham S."/>
        </authorList>
    </citation>
    <scope>NUCLEOTIDE SEQUENCE [LARGE SCALE GENOMIC DNA]</scope>
    <source>
        <strain evidence="2 3">B-S-A12</strain>
    </source>
</reference>
<dbReference type="PANTHER" id="PTHR35908:SF1">
    <property type="entry name" value="CONSERVED PROTEIN"/>
    <property type="match status" value="1"/>
</dbReference>
<feature type="domain" description="Glyoxalase-like" evidence="1">
    <location>
        <begin position="7"/>
        <end position="110"/>
    </location>
</feature>
<dbReference type="PANTHER" id="PTHR35908">
    <property type="entry name" value="HYPOTHETICAL FUSION PROTEIN"/>
    <property type="match status" value="1"/>
</dbReference>
<name>A0ABT6TAH8_9ACTN</name>
<proteinExistence type="predicted"/>
<dbReference type="RefSeq" id="WP_282539856.1">
    <property type="nucleotide sequence ID" value="NZ_JASCIS010000071.1"/>
</dbReference>
<accession>A0ABT6TAH8</accession>
<dbReference type="InterPro" id="IPR041581">
    <property type="entry name" value="Glyoxalase_6"/>
</dbReference>